<dbReference type="KEGG" id="nmv:NITMOv2_3479"/>
<evidence type="ECO:0000313" key="8">
    <source>
        <dbReference type="EMBL" id="ALA59871.1"/>
    </source>
</evidence>
<gene>
    <name evidence="8" type="primary">rfbD</name>
    <name evidence="8" type="ORF">NITMOv2_3479</name>
</gene>
<keyword evidence="6" id="KW-0521">NADP</keyword>
<dbReference type="InterPro" id="IPR029903">
    <property type="entry name" value="RmlD-like-bd"/>
</dbReference>
<proteinExistence type="inferred from homology"/>
<dbReference type="STRING" id="42253.NITMOv2_3479"/>
<dbReference type="GO" id="GO:0008831">
    <property type="term" value="F:dTDP-4-dehydrorhamnose reductase activity"/>
    <property type="evidence" value="ECO:0007669"/>
    <property type="project" value="UniProtKB-EC"/>
</dbReference>
<dbReference type="PANTHER" id="PTHR10491">
    <property type="entry name" value="DTDP-4-DEHYDRORHAMNOSE REDUCTASE"/>
    <property type="match status" value="1"/>
</dbReference>
<evidence type="ECO:0000313" key="9">
    <source>
        <dbReference type="Proteomes" id="UP000069205"/>
    </source>
</evidence>
<dbReference type="UniPathway" id="UPA00124"/>
<dbReference type="Gene3D" id="3.90.25.10">
    <property type="entry name" value="UDP-galactose 4-epimerase, domain 1"/>
    <property type="match status" value="1"/>
</dbReference>
<dbReference type="OrthoDB" id="9803892at2"/>
<dbReference type="PANTHER" id="PTHR10491:SF4">
    <property type="entry name" value="METHIONINE ADENOSYLTRANSFERASE 2 SUBUNIT BETA"/>
    <property type="match status" value="1"/>
</dbReference>
<reference evidence="8 9" key="1">
    <citation type="journal article" date="2015" name="Proc. Natl. Acad. Sci. U.S.A.">
        <title>Expanded metabolic versatility of ubiquitous nitrite-oxidizing bacteria from the genus Nitrospira.</title>
        <authorList>
            <person name="Koch H."/>
            <person name="Lucker S."/>
            <person name="Albertsen M."/>
            <person name="Kitzinger K."/>
            <person name="Herbold C."/>
            <person name="Spieck E."/>
            <person name="Nielsen P.H."/>
            <person name="Wagner M."/>
            <person name="Daims H."/>
        </authorList>
    </citation>
    <scope>NUCLEOTIDE SEQUENCE [LARGE SCALE GENOMIC DNA]</scope>
    <source>
        <strain evidence="8 9">NSP M-1</strain>
    </source>
</reference>
<dbReference type="GO" id="GO:0019305">
    <property type="term" value="P:dTDP-rhamnose biosynthetic process"/>
    <property type="evidence" value="ECO:0007669"/>
    <property type="project" value="UniProtKB-UniPathway"/>
</dbReference>
<dbReference type="CDD" id="cd05254">
    <property type="entry name" value="dTDP_HR_like_SDR_e"/>
    <property type="match status" value="1"/>
</dbReference>
<evidence type="ECO:0000256" key="2">
    <source>
        <dbReference type="ARBA" id="ARBA00010944"/>
    </source>
</evidence>
<dbReference type="GO" id="GO:0005829">
    <property type="term" value="C:cytosol"/>
    <property type="evidence" value="ECO:0007669"/>
    <property type="project" value="TreeGrafter"/>
</dbReference>
<dbReference type="Proteomes" id="UP000069205">
    <property type="component" value="Chromosome"/>
</dbReference>
<sequence length="283" mass="30625">MRILITGAHGQLGSALQSALSQHQLILKDLPAFDLSSPRCESEIVDVAPDVIIHAGAYTDVDGAEREPDRAKAVNVTGTEQVAKAAARTGARLIYMSTDYVFDGAKRTPYEETDSPHPLNQYGLTKRQGEQAVLSSGAKALVVRTAWLYGMQGKNFVKSIMRAAQEQPVLNVVDDQRGCPTYAGDLADALASLLDLDVEGVLHVTNRGDCTWHEFAQAIVQEMGLTVPVLPITTAQAGRLAKRPAYSVLSHNRLAALGQVLPDWRQALSRFVRLQRAPLATSS</sequence>
<evidence type="ECO:0000256" key="6">
    <source>
        <dbReference type="RuleBase" id="RU364082"/>
    </source>
</evidence>
<comment type="pathway">
    <text evidence="1 6">Carbohydrate biosynthesis; dTDP-L-rhamnose biosynthesis.</text>
</comment>
<dbReference type="SUPFAM" id="SSF51735">
    <property type="entry name" value="NAD(P)-binding Rossmann-fold domains"/>
    <property type="match status" value="1"/>
</dbReference>
<dbReference type="Gene3D" id="3.40.50.720">
    <property type="entry name" value="NAD(P)-binding Rossmann-like Domain"/>
    <property type="match status" value="1"/>
</dbReference>
<comment type="function">
    <text evidence="6">Catalyzes the reduction of dTDP-6-deoxy-L-lyxo-4-hexulose to yield dTDP-L-rhamnose.</text>
</comment>
<evidence type="ECO:0000256" key="4">
    <source>
        <dbReference type="ARBA" id="ARBA00017099"/>
    </source>
</evidence>
<dbReference type="AlphaFoldDB" id="A0A0K2GG00"/>
<dbReference type="PATRIC" id="fig|42253.5.peg.3432"/>
<comment type="catalytic activity">
    <reaction evidence="5">
        <text>dTDP-beta-L-rhamnose + NADP(+) = dTDP-4-dehydro-beta-L-rhamnose + NADPH + H(+)</text>
        <dbReference type="Rhea" id="RHEA:21796"/>
        <dbReference type="ChEBI" id="CHEBI:15378"/>
        <dbReference type="ChEBI" id="CHEBI:57510"/>
        <dbReference type="ChEBI" id="CHEBI:57783"/>
        <dbReference type="ChEBI" id="CHEBI:58349"/>
        <dbReference type="ChEBI" id="CHEBI:62830"/>
        <dbReference type="EC" id="1.1.1.133"/>
    </reaction>
</comment>
<dbReference type="NCBIfam" id="TIGR01214">
    <property type="entry name" value="rmlD"/>
    <property type="match status" value="1"/>
</dbReference>
<keyword evidence="9" id="KW-1185">Reference proteome</keyword>
<dbReference type="EC" id="1.1.1.133" evidence="3 6"/>
<evidence type="ECO:0000256" key="1">
    <source>
        <dbReference type="ARBA" id="ARBA00004781"/>
    </source>
</evidence>
<dbReference type="InterPro" id="IPR036291">
    <property type="entry name" value="NAD(P)-bd_dom_sf"/>
</dbReference>
<dbReference type="RefSeq" id="WP_053380815.1">
    <property type="nucleotide sequence ID" value="NZ_CP011801.1"/>
</dbReference>
<dbReference type="InterPro" id="IPR005913">
    <property type="entry name" value="dTDP_dehydrorham_reduct"/>
</dbReference>
<keyword evidence="6 8" id="KW-0560">Oxidoreductase</keyword>
<evidence type="ECO:0000259" key="7">
    <source>
        <dbReference type="Pfam" id="PF04321"/>
    </source>
</evidence>
<comment type="similarity">
    <text evidence="2 6">Belongs to the dTDP-4-dehydrorhamnose reductase family.</text>
</comment>
<protein>
    <recommendedName>
        <fullName evidence="4 6">dTDP-4-dehydrorhamnose reductase</fullName>
        <ecNumber evidence="3 6">1.1.1.133</ecNumber>
    </recommendedName>
</protein>
<evidence type="ECO:0000256" key="5">
    <source>
        <dbReference type="ARBA" id="ARBA00048200"/>
    </source>
</evidence>
<dbReference type="Pfam" id="PF04321">
    <property type="entry name" value="RmlD_sub_bind"/>
    <property type="match status" value="1"/>
</dbReference>
<dbReference type="FunFam" id="3.40.50.720:FF:000159">
    <property type="entry name" value="dTDP-4-dehydrorhamnose reductase"/>
    <property type="match status" value="1"/>
</dbReference>
<accession>A0A0K2GG00</accession>
<dbReference type="EMBL" id="CP011801">
    <property type="protein sequence ID" value="ALA59871.1"/>
    <property type="molecule type" value="Genomic_DNA"/>
</dbReference>
<feature type="domain" description="RmlD-like substrate binding" evidence="7">
    <location>
        <begin position="1"/>
        <end position="273"/>
    </location>
</feature>
<organism evidence="8 9">
    <name type="scientific">Nitrospira moscoviensis</name>
    <dbReference type="NCBI Taxonomy" id="42253"/>
    <lineage>
        <taxon>Bacteria</taxon>
        <taxon>Pseudomonadati</taxon>
        <taxon>Nitrospirota</taxon>
        <taxon>Nitrospiria</taxon>
        <taxon>Nitrospirales</taxon>
        <taxon>Nitrospiraceae</taxon>
        <taxon>Nitrospira</taxon>
    </lineage>
</organism>
<name>A0A0K2GG00_NITMO</name>
<evidence type="ECO:0000256" key="3">
    <source>
        <dbReference type="ARBA" id="ARBA00012929"/>
    </source>
</evidence>